<proteinExistence type="predicted"/>
<protein>
    <submittedName>
        <fullName evidence="2">Uncharacterized protein</fullName>
    </submittedName>
</protein>
<dbReference type="HOGENOM" id="CLU_2621452_0_0_1"/>
<dbReference type="Proteomes" id="UP000029964">
    <property type="component" value="Unassembled WGS sequence"/>
</dbReference>
<keyword evidence="1" id="KW-0732">Signal</keyword>
<organism evidence="2 3">
    <name type="scientific">Hapsidospora chrysogenum (strain ATCC 11550 / CBS 779.69 / DSM 880 / IAM 14645 / JCM 23072 / IMI 49137)</name>
    <name type="common">Acremonium chrysogenum</name>
    <dbReference type="NCBI Taxonomy" id="857340"/>
    <lineage>
        <taxon>Eukaryota</taxon>
        <taxon>Fungi</taxon>
        <taxon>Dikarya</taxon>
        <taxon>Ascomycota</taxon>
        <taxon>Pezizomycotina</taxon>
        <taxon>Sordariomycetes</taxon>
        <taxon>Hypocreomycetidae</taxon>
        <taxon>Hypocreales</taxon>
        <taxon>Bionectriaceae</taxon>
        <taxon>Hapsidospora</taxon>
    </lineage>
</organism>
<feature type="signal peptide" evidence="1">
    <location>
        <begin position="1"/>
        <end position="19"/>
    </location>
</feature>
<feature type="chain" id="PRO_5001815412" evidence="1">
    <location>
        <begin position="20"/>
        <end position="78"/>
    </location>
</feature>
<name>A0A086T8M4_HAPC1</name>
<dbReference type="EMBL" id="JPKY01000028">
    <property type="protein sequence ID" value="KFH45706.1"/>
    <property type="molecule type" value="Genomic_DNA"/>
</dbReference>
<sequence>MMAFGRVLAALFAAAAVNAQIPCNPVEACQDKNVGDECHFLALGCPGGGLGRPIATGDCRSPEEDPNGGSDIWCHGEW</sequence>
<comment type="caution">
    <text evidence="2">The sequence shown here is derived from an EMBL/GenBank/DDBJ whole genome shotgun (WGS) entry which is preliminary data.</text>
</comment>
<reference evidence="3" key="1">
    <citation type="journal article" date="2014" name="Genome Announc.">
        <title>Genome sequence and annotation of Acremonium chrysogenum, producer of the beta-lactam antibiotic cephalosporin C.</title>
        <authorList>
            <person name="Terfehr D."/>
            <person name="Dahlmann T.A."/>
            <person name="Specht T."/>
            <person name="Zadra I."/>
            <person name="Kuernsteiner H."/>
            <person name="Kueck U."/>
        </authorList>
    </citation>
    <scope>NUCLEOTIDE SEQUENCE [LARGE SCALE GENOMIC DNA]</scope>
    <source>
        <strain evidence="3">ATCC 11550 / CBS 779.69 / DSM 880 / IAM 14645 / JCM 23072 / IMI 49137</strain>
    </source>
</reference>
<dbReference type="AlphaFoldDB" id="A0A086T8M4"/>
<evidence type="ECO:0000256" key="1">
    <source>
        <dbReference type="SAM" id="SignalP"/>
    </source>
</evidence>
<gene>
    <name evidence="2" type="ORF">ACRE_034280</name>
</gene>
<accession>A0A086T8M4</accession>
<keyword evidence="3" id="KW-1185">Reference proteome</keyword>
<evidence type="ECO:0000313" key="3">
    <source>
        <dbReference type="Proteomes" id="UP000029964"/>
    </source>
</evidence>
<evidence type="ECO:0000313" key="2">
    <source>
        <dbReference type="EMBL" id="KFH45706.1"/>
    </source>
</evidence>